<dbReference type="GO" id="GO:0006412">
    <property type="term" value="P:translation"/>
    <property type="evidence" value="ECO:0007669"/>
    <property type="project" value="UniProtKB-UniRule"/>
</dbReference>
<evidence type="ECO:0000256" key="5">
    <source>
        <dbReference type="ARBA" id="ARBA00023274"/>
    </source>
</evidence>
<dbReference type="PANTHER" id="PTHR11831">
    <property type="entry name" value="30S 40S RIBOSOMAL PROTEIN"/>
    <property type="match status" value="1"/>
</dbReference>
<evidence type="ECO:0000256" key="1">
    <source>
        <dbReference type="ARBA" id="ARBA00007465"/>
    </source>
</evidence>
<dbReference type="AlphaFoldDB" id="A0A6B3LAM1"/>
<dbReference type="GO" id="GO:0042274">
    <property type="term" value="P:ribosomal small subunit biogenesis"/>
    <property type="evidence" value="ECO:0007669"/>
    <property type="project" value="TreeGrafter"/>
</dbReference>
<keyword evidence="5 7" id="KW-0687">Ribonucleoprotein</keyword>
<evidence type="ECO:0000256" key="2">
    <source>
        <dbReference type="ARBA" id="ARBA00022730"/>
    </source>
</evidence>
<protein>
    <recommendedName>
        <fullName evidence="6 7">Small ribosomal subunit protein uS4</fullName>
    </recommendedName>
</protein>
<dbReference type="Gene3D" id="1.10.1050.10">
    <property type="entry name" value="Ribosomal Protein S4 Delta 41, Chain A, domain 1"/>
    <property type="match status" value="1"/>
</dbReference>
<evidence type="ECO:0000256" key="3">
    <source>
        <dbReference type="ARBA" id="ARBA00022884"/>
    </source>
</evidence>
<dbReference type="InterPro" id="IPR022801">
    <property type="entry name" value="Ribosomal_uS4"/>
</dbReference>
<evidence type="ECO:0000256" key="6">
    <source>
        <dbReference type="ARBA" id="ARBA00035254"/>
    </source>
</evidence>
<dbReference type="PANTHER" id="PTHR11831:SF4">
    <property type="entry name" value="SMALL RIBOSOMAL SUBUNIT PROTEIN US4M"/>
    <property type="match status" value="1"/>
</dbReference>
<keyword evidence="4 7" id="KW-0689">Ribosomal protein</keyword>
<dbReference type="SMART" id="SM00363">
    <property type="entry name" value="S4"/>
    <property type="match status" value="1"/>
</dbReference>
<dbReference type="EMBL" id="CP066776">
    <property type="protein sequence ID" value="QQL45958.1"/>
    <property type="molecule type" value="Genomic_DNA"/>
</dbReference>
<dbReference type="Pfam" id="PF00163">
    <property type="entry name" value="Ribosomal_S4"/>
    <property type="match status" value="1"/>
</dbReference>
<feature type="domain" description="Small ribosomal subunit protein uS4 N-terminal" evidence="10">
    <location>
        <begin position="3"/>
        <end position="92"/>
    </location>
</feature>
<name>A0A6B3LAM1_9BACT</name>
<evidence type="ECO:0000313" key="11">
    <source>
        <dbReference type="EMBL" id="QQL45958.1"/>
    </source>
</evidence>
<dbReference type="FunFam" id="3.10.290.10:FF:000001">
    <property type="entry name" value="30S ribosomal protein S4"/>
    <property type="match status" value="1"/>
</dbReference>
<sequence length="203" mass="22964">MARYTGPTDKISRRFGVALFGASKTLERKPFPPGQHGAKNTRKKKSDYALMLEEKQKLRMQYGMLEKPFRKLFAEAVRRRGVTGEILLQLLELRLDNVVYRMGLANTRRGARQFVGHGHVLVNGVRTNIASYSCKPGDKISVRDAAGSKQLALRNIEKTQYATAPDWVSFDQETLAGSVNRVPERSEIDPQVNEQLVVELYSR</sequence>
<comment type="subunit">
    <text evidence="7">Part of the 30S ribosomal subunit. Contacts protein S5. The interaction surface between S4 and S5 is involved in control of translational fidelity.</text>
</comment>
<evidence type="ECO:0000256" key="4">
    <source>
        <dbReference type="ARBA" id="ARBA00022980"/>
    </source>
</evidence>
<evidence type="ECO:0000256" key="8">
    <source>
        <dbReference type="RuleBase" id="RU003699"/>
    </source>
</evidence>
<organism evidence="11 12">
    <name type="scientific">Sulfuriroseicoccus oceanibius</name>
    <dbReference type="NCBI Taxonomy" id="2707525"/>
    <lineage>
        <taxon>Bacteria</taxon>
        <taxon>Pseudomonadati</taxon>
        <taxon>Verrucomicrobiota</taxon>
        <taxon>Verrucomicrobiia</taxon>
        <taxon>Verrucomicrobiales</taxon>
        <taxon>Verrucomicrobiaceae</taxon>
        <taxon>Sulfuriroseicoccus</taxon>
    </lineage>
</organism>
<dbReference type="SMART" id="SM01390">
    <property type="entry name" value="Ribosomal_S4"/>
    <property type="match status" value="1"/>
</dbReference>
<gene>
    <name evidence="7 11" type="primary">rpsD</name>
    <name evidence="11" type="ORF">G3M56_005095</name>
</gene>
<dbReference type="GO" id="GO:0003735">
    <property type="term" value="F:structural constituent of ribosome"/>
    <property type="evidence" value="ECO:0007669"/>
    <property type="project" value="InterPro"/>
</dbReference>
<dbReference type="Proteomes" id="UP000475117">
    <property type="component" value="Chromosome"/>
</dbReference>
<accession>A0A6B3LAM1</accession>
<dbReference type="InterPro" id="IPR018079">
    <property type="entry name" value="Ribosomal_uS4_CS"/>
</dbReference>
<dbReference type="GO" id="GO:0019843">
    <property type="term" value="F:rRNA binding"/>
    <property type="evidence" value="ECO:0007669"/>
    <property type="project" value="UniProtKB-UniRule"/>
</dbReference>
<comment type="function">
    <text evidence="7">One of the primary rRNA binding proteins, it binds directly to 16S rRNA where it nucleates assembly of the body of the 30S subunit.</text>
</comment>
<dbReference type="InterPro" id="IPR036986">
    <property type="entry name" value="S4_RNA-bd_sf"/>
</dbReference>
<keyword evidence="3 7" id="KW-0694">RNA-binding</keyword>
<evidence type="ECO:0000259" key="9">
    <source>
        <dbReference type="SMART" id="SM00363"/>
    </source>
</evidence>
<dbReference type="CDD" id="cd00165">
    <property type="entry name" value="S4"/>
    <property type="match status" value="1"/>
</dbReference>
<dbReference type="Gene3D" id="3.10.290.10">
    <property type="entry name" value="RNA-binding S4 domain"/>
    <property type="match status" value="1"/>
</dbReference>
<comment type="function">
    <text evidence="7">With S5 and S12 plays an important role in translational accuracy.</text>
</comment>
<dbReference type="InterPro" id="IPR001912">
    <property type="entry name" value="Ribosomal_uS4_N"/>
</dbReference>
<dbReference type="InterPro" id="IPR002942">
    <property type="entry name" value="S4_RNA-bd"/>
</dbReference>
<dbReference type="RefSeq" id="WP_164364122.1">
    <property type="nucleotide sequence ID" value="NZ_CP066776.1"/>
</dbReference>
<dbReference type="Pfam" id="PF01479">
    <property type="entry name" value="S4"/>
    <property type="match status" value="1"/>
</dbReference>
<dbReference type="NCBIfam" id="NF003717">
    <property type="entry name" value="PRK05327.1"/>
    <property type="match status" value="1"/>
</dbReference>
<dbReference type="GO" id="GO:0015935">
    <property type="term" value="C:small ribosomal subunit"/>
    <property type="evidence" value="ECO:0007669"/>
    <property type="project" value="InterPro"/>
</dbReference>
<dbReference type="NCBIfam" id="TIGR01017">
    <property type="entry name" value="rpsD_bact"/>
    <property type="match status" value="1"/>
</dbReference>
<evidence type="ECO:0000313" key="12">
    <source>
        <dbReference type="Proteomes" id="UP000475117"/>
    </source>
</evidence>
<feature type="domain" description="RNA-binding S4" evidence="9">
    <location>
        <begin position="93"/>
        <end position="157"/>
    </location>
</feature>
<dbReference type="InterPro" id="IPR005709">
    <property type="entry name" value="Ribosomal_uS4_bac-type"/>
</dbReference>
<dbReference type="PROSITE" id="PS00632">
    <property type="entry name" value="RIBOSOMAL_S4"/>
    <property type="match status" value="1"/>
</dbReference>
<dbReference type="HAMAP" id="MF_01306_B">
    <property type="entry name" value="Ribosomal_uS4_B"/>
    <property type="match status" value="1"/>
</dbReference>
<keyword evidence="12" id="KW-1185">Reference proteome</keyword>
<dbReference type="SUPFAM" id="SSF55174">
    <property type="entry name" value="Alpha-L RNA-binding motif"/>
    <property type="match status" value="1"/>
</dbReference>
<reference evidence="11 12" key="1">
    <citation type="submission" date="2020-12" db="EMBL/GenBank/DDBJ databases">
        <title>Sulforoseuscoccus oceanibium gen. nov., sp. nov., a representative of the phylum Verrucomicrobia with special cytoplasmic membrane, and proposal of Sulforoseuscoccusaceae fam. nov.</title>
        <authorList>
            <person name="Xi F."/>
        </authorList>
    </citation>
    <scope>NUCLEOTIDE SEQUENCE [LARGE SCALE GENOMIC DNA]</scope>
    <source>
        <strain evidence="11 12">T37</strain>
    </source>
</reference>
<keyword evidence="2 7" id="KW-0699">rRNA-binding</keyword>
<evidence type="ECO:0000259" key="10">
    <source>
        <dbReference type="SMART" id="SM01390"/>
    </source>
</evidence>
<dbReference type="PROSITE" id="PS50889">
    <property type="entry name" value="S4"/>
    <property type="match status" value="1"/>
</dbReference>
<dbReference type="KEGG" id="soa:G3M56_005095"/>
<proteinExistence type="inferred from homology"/>
<evidence type="ECO:0000256" key="7">
    <source>
        <dbReference type="HAMAP-Rule" id="MF_01306"/>
    </source>
</evidence>
<comment type="similarity">
    <text evidence="1 7 8">Belongs to the universal ribosomal protein uS4 family.</text>
</comment>